<dbReference type="GO" id="GO:0005737">
    <property type="term" value="C:cytoplasm"/>
    <property type="evidence" value="ECO:0007669"/>
    <property type="project" value="TreeGrafter"/>
</dbReference>
<dbReference type="EMBL" id="JACMSC010000007">
    <property type="protein sequence ID" value="KAG6514379.1"/>
    <property type="molecule type" value="Genomic_DNA"/>
</dbReference>
<evidence type="ECO:0000256" key="8">
    <source>
        <dbReference type="ARBA" id="ARBA00048679"/>
    </source>
</evidence>
<dbReference type="InterPro" id="IPR008271">
    <property type="entry name" value="Ser/Thr_kinase_AS"/>
</dbReference>
<evidence type="ECO:0000256" key="5">
    <source>
        <dbReference type="ARBA" id="ARBA00022777"/>
    </source>
</evidence>
<feature type="coiled-coil region" evidence="9">
    <location>
        <begin position="572"/>
        <end position="606"/>
    </location>
</feature>
<dbReference type="EC" id="2.7.11.1" evidence="1"/>
<keyword evidence="5" id="KW-0418">Kinase</keyword>
<dbReference type="InterPro" id="IPR000719">
    <property type="entry name" value="Prot_kinase_dom"/>
</dbReference>
<accession>A0A8J5H2R7</accession>
<organism evidence="12 13">
    <name type="scientific">Zingiber officinale</name>
    <name type="common">Ginger</name>
    <name type="synonym">Amomum zingiber</name>
    <dbReference type="NCBI Taxonomy" id="94328"/>
    <lineage>
        <taxon>Eukaryota</taxon>
        <taxon>Viridiplantae</taxon>
        <taxon>Streptophyta</taxon>
        <taxon>Embryophyta</taxon>
        <taxon>Tracheophyta</taxon>
        <taxon>Spermatophyta</taxon>
        <taxon>Magnoliopsida</taxon>
        <taxon>Liliopsida</taxon>
        <taxon>Zingiberales</taxon>
        <taxon>Zingiberaceae</taxon>
        <taxon>Zingiber</taxon>
    </lineage>
</organism>
<keyword evidence="9" id="KW-0175">Coiled coil</keyword>
<proteinExistence type="predicted"/>
<dbReference type="GO" id="GO:0005524">
    <property type="term" value="F:ATP binding"/>
    <property type="evidence" value="ECO:0007669"/>
    <property type="project" value="UniProtKB-KW"/>
</dbReference>
<keyword evidence="13" id="KW-1185">Reference proteome</keyword>
<dbReference type="PROSITE" id="PS50011">
    <property type="entry name" value="PROTEIN_KINASE_DOM"/>
    <property type="match status" value="1"/>
</dbReference>
<dbReference type="PANTHER" id="PTHR22967:SF57">
    <property type="entry name" value="AUXILIN, ISOFORM A-RELATED"/>
    <property type="match status" value="1"/>
</dbReference>
<evidence type="ECO:0000259" key="11">
    <source>
        <dbReference type="PROSITE" id="PS50011"/>
    </source>
</evidence>
<dbReference type="FunFam" id="1.10.510.10:FF:000349">
    <property type="entry name" value="probable serine/threonine-protein kinase DDB_G0280111"/>
    <property type="match status" value="1"/>
</dbReference>
<keyword evidence="4" id="KW-0547">Nucleotide-binding</keyword>
<evidence type="ECO:0000256" key="10">
    <source>
        <dbReference type="SAM" id="MobiDB-lite"/>
    </source>
</evidence>
<dbReference type="AlphaFoldDB" id="A0A8J5H2R7"/>
<feature type="domain" description="Protein kinase" evidence="11">
    <location>
        <begin position="150"/>
        <end position="421"/>
    </location>
</feature>
<evidence type="ECO:0000256" key="2">
    <source>
        <dbReference type="ARBA" id="ARBA00022527"/>
    </source>
</evidence>
<evidence type="ECO:0000256" key="4">
    <source>
        <dbReference type="ARBA" id="ARBA00022741"/>
    </source>
</evidence>
<gene>
    <name evidence="12" type="ORF">ZIOFF_024732</name>
</gene>
<keyword evidence="6" id="KW-0067">ATP-binding</keyword>
<evidence type="ECO:0000256" key="1">
    <source>
        <dbReference type="ARBA" id="ARBA00012513"/>
    </source>
</evidence>
<dbReference type="SUPFAM" id="SSF56112">
    <property type="entry name" value="Protein kinase-like (PK-like)"/>
    <property type="match status" value="1"/>
</dbReference>
<keyword evidence="2" id="KW-0723">Serine/threonine-protein kinase</keyword>
<comment type="caution">
    <text evidence="12">The sequence shown here is derived from an EMBL/GenBank/DDBJ whole genome shotgun (WGS) entry which is preliminary data.</text>
</comment>
<evidence type="ECO:0000256" key="6">
    <source>
        <dbReference type="ARBA" id="ARBA00022840"/>
    </source>
</evidence>
<comment type="catalytic activity">
    <reaction evidence="7">
        <text>L-threonyl-[protein] + ATP = O-phospho-L-threonyl-[protein] + ADP + H(+)</text>
        <dbReference type="Rhea" id="RHEA:46608"/>
        <dbReference type="Rhea" id="RHEA-COMP:11060"/>
        <dbReference type="Rhea" id="RHEA-COMP:11605"/>
        <dbReference type="ChEBI" id="CHEBI:15378"/>
        <dbReference type="ChEBI" id="CHEBI:30013"/>
        <dbReference type="ChEBI" id="CHEBI:30616"/>
        <dbReference type="ChEBI" id="CHEBI:61977"/>
        <dbReference type="ChEBI" id="CHEBI:456216"/>
        <dbReference type="EC" id="2.7.11.1"/>
    </reaction>
</comment>
<evidence type="ECO:0000313" key="12">
    <source>
        <dbReference type="EMBL" id="KAG6514379.1"/>
    </source>
</evidence>
<dbReference type="Pfam" id="PF00069">
    <property type="entry name" value="Pkinase"/>
    <property type="match status" value="1"/>
</dbReference>
<feature type="compositionally biased region" description="Polar residues" evidence="10">
    <location>
        <begin position="719"/>
        <end position="732"/>
    </location>
</feature>
<reference evidence="12 13" key="1">
    <citation type="submission" date="2020-08" db="EMBL/GenBank/DDBJ databases">
        <title>Plant Genome Project.</title>
        <authorList>
            <person name="Zhang R.-G."/>
        </authorList>
    </citation>
    <scope>NUCLEOTIDE SEQUENCE [LARGE SCALE GENOMIC DNA]</scope>
    <source>
        <tissue evidence="12">Rhizome</tissue>
    </source>
</reference>
<dbReference type="SMART" id="SM00220">
    <property type="entry name" value="S_TKc"/>
    <property type="match status" value="1"/>
</dbReference>
<evidence type="ECO:0000256" key="3">
    <source>
        <dbReference type="ARBA" id="ARBA00022679"/>
    </source>
</evidence>
<keyword evidence="3" id="KW-0808">Transferase</keyword>
<protein>
    <recommendedName>
        <fullName evidence="1">non-specific serine/threonine protein kinase</fullName>
        <ecNumber evidence="1">2.7.11.1</ecNumber>
    </recommendedName>
</protein>
<dbReference type="PANTHER" id="PTHR22967">
    <property type="entry name" value="SERINE/THREONINE PROTEIN KINASE"/>
    <property type="match status" value="1"/>
</dbReference>
<feature type="region of interest" description="Disordered" evidence="10">
    <location>
        <begin position="543"/>
        <end position="567"/>
    </location>
</feature>
<feature type="region of interest" description="Disordered" evidence="10">
    <location>
        <begin position="471"/>
        <end position="492"/>
    </location>
</feature>
<evidence type="ECO:0000256" key="9">
    <source>
        <dbReference type="SAM" id="Coils"/>
    </source>
</evidence>
<dbReference type="CDD" id="cd13985">
    <property type="entry name" value="STKc_GAK_like"/>
    <property type="match status" value="1"/>
</dbReference>
<dbReference type="PROSITE" id="PS00108">
    <property type="entry name" value="PROTEIN_KINASE_ST"/>
    <property type="match status" value="1"/>
</dbReference>
<evidence type="ECO:0000313" key="13">
    <source>
        <dbReference type="Proteomes" id="UP000734854"/>
    </source>
</evidence>
<dbReference type="GO" id="GO:0004674">
    <property type="term" value="F:protein serine/threonine kinase activity"/>
    <property type="evidence" value="ECO:0007669"/>
    <property type="project" value="UniProtKB-KW"/>
</dbReference>
<sequence length="752" mass="84002">MRKSRSTFHEGLEYRAVVMSPTFVKRLRIAVHASTGKSLIKPTTPLVFVHKYKSDAFSGLTSRKRDLPPLPGTLDPAFDLVAFLSVISVLRAILVVCIEVSLQHFLFALICVLIKLRLDLDVTATETGIACFEEPVGLEGRTMDVGNVKIYVRNAIAEGGFSCVYIAQDAMQSSKEYALKHMICNDSESLDLVMKEISVMKVLKGHPNVVTLVAHTILDMGRRKEALLVMEICAKSLVTVLENRGAAYFEEKQILLIFRDVCNAVHAMHSQSPPIAHRDLKAENVLLGADGAWKICDFGSTSTNHKCFDKPEEMGIEEDNIRKHTTPAYRAPEMWDLFRREVISVKVDIWALGCLLYRICYLKSAFDGESKLQVLNGNYRIPDMPKYSPSLTCLIKEMLEDSPNTRPDIMQARALLDWSFISINLGYRCGFMLMNFSQWNCGSIYLMAILELYPFTILFQIHKNKLVGVPKKHSIPKRSPPNPPPSQESDIHPFKSAQQDLKKGGAIGSFWTTEHAKVAAGSDQNVPSSDQPAKQAVPKLNQNNVTSKGGRQHVHLHQSCKSEQDNYEKSMRRDLEAEVDRLKAQLKQANLEKAEITSKHEKLSAICHSQQQDIEKLKHALAAVDTSPPSKDIHRRAAVLSEKIEGTVWELQEGMMINPCPLNKSEPKPWNAFEEEPKVQTAPIPILSSGSTNGNQNVAERSRDLLSFNLESLVQSGSQVSWTSGQGTSSQRFDTRTTKKTGFDQPAGWAGF</sequence>
<dbReference type="InterPro" id="IPR011009">
    <property type="entry name" value="Kinase-like_dom_sf"/>
</dbReference>
<evidence type="ECO:0000256" key="7">
    <source>
        <dbReference type="ARBA" id="ARBA00047899"/>
    </source>
</evidence>
<dbReference type="Proteomes" id="UP000734854">
    <property type="component" value="Unassembled WGS sequence"/>
</dbReference>
<comment type="catalytic activity">
    <reaction evidence="8">
        <text>L-seryl-[protein] + ATP = O-phospho-L-seryl-[protein] + ADP + H(+)</text>
        <dbReference type="Rhea" id="RHEA:17989"/>
        <dbReference type="Rhea" id="RHEA-COMP:9863"/>
        <dbReference type="Rhea" id="RHEA-COMP:11604"/>
        <dbReference type="ChEBI" id="CHEBI:15378"/>
        <dbReference type="ChEBI" id="CHEBI:29999"/>
        <dbReference type="ChEBI" id="CHEBI:30616"/>
        <dbReference type="ChEBI" id="CHEBI:83421"/>
        <dbReference type="ChEBI" id="CHEBI:456216"/>
        <dbReference type="EC" id="2.7.11.1"/>
    </reaction>
</comment>
<feature type="region of interest" description="Disordered" evidence="10">
    <location>
        <begin position="719"/>
        <end position="752"/>
    </location>
</feature>
<name>A0A8J5H2R7_ZINOF</name>
<dbReference type="Gene3D" id="1.10.510.10">
    <property type="entry name" value="Transferase(Phosphotransferase) domain 1"/>
    <property type="match status" value="1"/>
</dbReference>